<evidence type="ECO:0000313" key="1">
    <source>
        <dbReference type="EMBL" id="QHU11529.1"/>
    </source>
</evidence>
<dbReference type="AlphaFoldDB" id="A0A6C0K1E7"/>
<organism evidence="1">
    <name type="scientific">viral metagenome</name>
    <dbReference type="NCBI Taxonomy" id="1070528"/>
    <lineage>
        <taxon>unclassified sequences</taxon>
        <taxon>metagenomes</taxon>
        <taxon>organismal metagenomes</taxon>
    </lineage>
</organism>
<proteinExistence type="predicted"/>
<sequence>MRIYAPPPLMKNTGLIRVHRTLLPPPPPYVLTATRVAIATVSLPPAPLPKPPSSKLPKETGTYMFRGATGSVPTWEFVIRDTR</sequence>
<dbReference type="EMBL" id="MN740786">
    <property type="protein sequence ID" value="QHU11529.1"/>
    <property type="molecule type" value="Genomic_DNA"/>
</dbReference>
<accession>A0A6C0K1E7</accession>
<name>A0A6C0K1E7_9ZZZZ</name>
<protein>
    <submittedName>
        <fullName evidence="1">Uncharacterized protein</fullName>
    </submittedName>
</protein>
<reference evidence="1" key="1">
    <citation type="journal article" date="2020" name="Nature">
        <title>Giant virus diversity and host interactions through global metagenomics.</title>
        <authorList>
            <person name="Schulz F."/>
            <person name="Roux S."/>
            <person name="Paez-Espino D."/>
            <person name="Jungbluth S."/>
            <person name="Walsh D.A."/>
            <person name="Denef V.J."/>
            <person name="McMahon K.D."/>
            <person name="Konstantinidis K.T."/>
            <person name="Eloe-Fadrosh E.A."/>
            <person name="Kyrpides N.C."/>
            <person name="Woyke T."/>
        </authorList>
    </citation>
    <scope>NUCLEOTIDE SEQUENCE</scope>
    <source>
        <strain evidence="1">GVMAG-S-1101169-75</strain>
    </source>
</reference>